<dbReference type="EMBL" id="KZ679020">
    <property type="protein sequence ID" value="PSS06759.1"/>
    <property type="molecule type" value="Genomic_DNA"/>
</dbReference>
<proteinExistence type="predicted"/>
<evidence type="ECO:0000313" key="3">
    <source>
        <dbReference type="Proteomes" id="UP000241818"/>
    </source>
</evidence>
<dbReference type="GeneID" id="36575266"/>
<keyword evidence="3" id="KW-1185">Reference proteome</keyword>
<sequence>MILYSYEHLRLLILILLRDNLLTAQHPTFQVSNFMLSDTLEVFGSETQLEN</sequence>
<protein>
    <submittedName>
        <fullName evidence="2">Uncharacterized protein</fullName>
    </submittedName>
</protein>
<name>A0A2T3APA0_AMORE</name>
<feature type="signal peptide" evidence="1">
    <location>
        <begin position="1"/>
        <end position="24"/>
    </location>
</feature>
<feature type="chain" id="PRO_5015677867" evidence="1">
    <location>
        <begin position="25"/>
        <end position="51"/>
    </location>
</feature>
<dbReference type="AlphaFoldDB" id="A0A2T3APA0"/>
<evidence type="ECO:0000256" key="1">
    <source>
        <dbReference type="SAM" id="SignalP"/>
    </source>
</evidence>
<evidence type="ECO:0000313" key="2">
    <source>
        <dbReference type="EMBL" id="PSS06759.1"/>
    </source>
</evidence>
<accession>A0A2T3APA0</accession>
<dbReference type="RefSeq" id="XP_024716489.1">
    <property type="nucleotide sequence ID" value="XM_024867185.1"/>
</dbReference>
<gene>
    <name evidence="2" type="ORF">M430DRAFT_37815</name>
</gene>
<keyword evidence="1" id="KW-0732">Signal</keyword>
<dbReference type="Proteomes" id="UP000241818">
    <property type="component" value="Unassembled WGS sequence"/>
</dbReference>
<organism evidence="2 3">
    <name type="scientific">Amorphotheca resinae ATCC 22711</name>
    <dbReference type="NCBI Taxonomy" id="857342"/>
    <lineage>
        <taxon>Eukaryota</taxon>
        <taxon>Fungi</taxon>
        <taxon>Dikarya</taxon>
        <taxon>Ascomycota</taxon>
        <taxon>Pezizomycotina</taxon>
        <taxon>Leotiomycetes</taxon>
        <taxon>Helotiales</taxon>
        <taxon>Amorphothecaceae</taxon>
        <taxon>Amorphotheca</taxon>
    </lineage>
</organism>
<dbReference type="InParanoid" id="A0A2T3APA0"/>
<reference evidence="2 3" key="1">
    <citation type="journal article" date="2018" name="New Phytol.">
        <title>Comparative genomics and transcriptomics depict ericoid mycorrhizal fungi as versatile saprotrophs and plant mutualists.</title>
        <authorList>
            <person name="Martino E."/>
            <person name="Morin E."/>
            <person name="Grelet G.A."/>
            <person name="Kuo A."/>
            <person name="Kohler A."/>
            <person name="Daghino S."/>
            <person name="Barry K.W."/>
            <person name="Cichocki N."/>
            <person name="Clum A."/>
            <person name="Dockter R.B."/>
            <person name="Hainaut M."/>
            <person name="Kuo R.C."/>
            <person name="LaButti K."/>
            <person name="Lindahl B.D."/>
            <person name="Lindquist E.A."/>
            <person name="Lipzen A."/>
            <person name="Khouja H.R."/>
            <person name="Magnuson J."/>
            <person name="Murat C."/>
            <person name="Ohm R.A."/>
            <person name="Singer S.W."/>
            <person name="Spatafora J.W."/>
            <person name="Wang M."/>
            <person name="Veneault-Fourrey C."/>
            <person name="Henrissat B."/>
            <person name="Grigoriev I.V."/>
            <person name="Martin F.M."/>
            <person name="Perotto S."/>
        </authorList>
    </citation>
    <scope>NUCLEOTIDE SEQUENCE [LARGE SCALE GENOMIC DNA]</scope>
    <source>
        <strain evidence="2 3">ATCC 22711</strain>
    </source>
</reference>